<proteinExistence type="predicted"/>
<dbReference type="InParanoid" id="A0A165BQA4"/>
<dbReference type="Proteomes" id="UP000077266">
    <property type="component" value="Unassembled WGS sequence"/>
</dbReference>
<dbReference type="EMBL" id="KV426423">
    <property type="protein sequence ID" value="KZV81054.1"/>
    <property type="molecule type" value="Genomic_DNA"/>
</dbReference>
<sequence>MAGPEYAQVGKILSYVESPHCDVQGRSRRFRATRYFFSQLFFNGERRGLASQLQLSGAIAREVSAPERHDRALAAVVELTAGNGNDVHKRSRTFAVITAAFSEGLRGSPTATRRELCILVSLARGEALRRLEMVMVGGRGSRSRFVHYTTDLSIWSFPLVERTNHSGPHSASRAGETWSYGQREVQSHSTVVTMQPVQPIPTKGPKFLFKRTLDKANLVLVRQSSLPNVADAYGQERVSGYIITSTHGKGGWEVSKDRDLLLPPVQQPGAMFTVWGG</sequence>
<protein>
    <submittedName>
        <fullName evidence="1">Uncharacterized protein</fullName>
    </submittedName>
</protein>
<evidence type="ECO:0000313" key="2">
    <source>
        <dbReference type="Proteomes" id="UP000077266"/>
    </source>
</evidence>
<evidence type="ECO:0000313" key="1">
    <source>
        <dbReference type="EMBL" id="KZV81054.1"/>
    </source>
</evidence>
<organism evidence="1 2">
    <name type="scientific">Exidia glandulosa HHB12029</name>
    <dbReference type="NCBI Taxonomy" id="1314781"/>
    <lineage>
        <taxon>Eukaryota</taxon>
        <taxon>Fungi</taxon>
        <taxon>Dikarya</taxon>
        <taxon>Basidiomycota</taxon>
        <taxon>Agaricomycotina</taxon>
        <taxon>Agaricomycetes</taxon>
        <taxon>Auriculariales</taxon>
        <taxon>Exidiaceae</taxon>
        <taxon>Exidia</taxon>
    </lineage>
</organism>
<keyword evidence="2" id="KW-1185">Reference proteome</keyword>
<dbReference type="AlphaFoldDB" id="A0A165BQA4"/>
<gene>
    <name evidence="1" type="ORF">EXIGLDRAFT_704382</name>
</gene>
<accession>A0A165BQA4</accession>
<name>A0A165BQA4_EXIGL</name>
<reference evidence="1 2" key="1">
    <citation type="journal article" date="2016" name="Mol. Biol. Evol.">
        <title>Comparative Genomics of Early-Diverging Mushroom-Forming Fungi Provides Insights into the Origins of Lignocellulose Decay Capabilities.</title>
        <authorList>
            <person name="Nagy L.G."/>
            <person name="Riley R."/>
            <person name="Tritt A."/>
            <person name="Adam C."/>
            <person name="Daum C."/>
            <person name="Floudas D."/>
            <person name="Sun H."/>
            <person name="Yadav J.S."/>
            <person name="Pangilinan J."/>
            <person name="Larsson K.H."/>
            <person name="Matsuura K."/>
            <person name="Barry K."/>
            <person name="Labutti K."/>
            <person name="Kuo R."/>
            <person name="Ohm R.A."/>
            <person name="Bhattacharya S.S."/>
            <person name="Shirouzu T."/>
            <person name="Yoshinaga Y."/>
            <person name="Martin F.M."/>
            <person name="Grigoriev I.V."/>
            <person name="Hibbett D.S."/>
        </authorList>
    </citation>
    <scope>NUCLEOTIDE SEQUENCE [LARGE SCALE GENOMIC DNA]</scope>
    <source>
        <strain evidence="1 2">HHB12029</strain>
    </source>
</reference>